<name>A0A1L9RCW4_ASPWE</name>
<dbReference type="VEuPathDB" id="FungiDB:ASPWEDRAFT_115648"/>
<proteinExistence type="predicted"/>
<dbReference type="OrthoDB" id="426718at2759"/>
<keyword evidence="2" id="KW-0732">Signal</keyword>
<protein>
    <recommendedName>
        <fullName evidence="5">DUF3431 domain-containing protein</fullName>
    </recommendedName>
</protein>
<evidence type="ECO:0008006" key="5">
    <source>
        <dbReference type="Google" id="ProtNLM"/>
    </source>
</evidence>
<dbReference type="RefSeq" id="XP_040686429.1">
    <property type="nucleotide sequence ID" value="XM_040828601.1"/>
</dbReference>
<accession>A0A1L9RCW4</accession>
<evidence type="ECO:0000256" key="2">
    <source>
        <dbReference type="SAM" id="SignalP"/>
    </source>
</evidence>
<reference evidence="4" key="1">
    <citation type="journal article" date="2017" name="Genome Biol.">
        <title>Comparative genomics reveals high biological diversity and specific adaptations in the industrially and medically important fungal genus Aspergillus.</title>
        <authorList>
            <person name="de Vries R.P."/>
            <person name="Riley R."/>
            <person name="Wiebenga A."/>
            <person name="Aguilar-Osorio G."/>
            <person name="Amillis S."/>
            <person name="Uchima C.A."/>
            <person name="Anderluh G."/>
            <person name="Asadollahi M."/>
            <person name="Askin M."/>
            <person name="Barry K."/>
            <person name="Battaglia E."/>
            <person name="Bayram O."/>
            <person name="Benocci T."/>
            <person name="Braus-Stromeyer S.A."/>
            <person name="Caldana C."/>
            <person name="Canovas D."/>
            <person name="Cerqueira G.C."/>
            <person name="Chen F."/>
            <person name="Chen W."/>
            <person name="Choi C."/>
            <person name="Clum A."/>
            <person name="Dos Santos R.A."/>
            <person name="Damasio A.R."/>
            <person name="Diallinas G."/>
            <person name="Emri T."/>
            <person name="Fekete E."/>
            <person name="Flipphi M."/>
            <person name="Freyberg S."/>
            <person name="Gallo A."/>
            <person name="Gournas C."/>
            <person name="Habgood R."/>
            <person name="Hainaut M."/>
            <person name="Harispe M.L."/>
            <person name="Henrissat B."/>
            <person name="Hilden K.S."/>
            <person name="Hope R."/>
            <person name="Hossain A."/>
            <person name="Karabika E."/>
            <person name="Karaffa L."/>
            <person name="Karanyi Z."/>
            <person name="Krasevec N."/>
            <person name="Kuo A."/>
            <person name="Kusch H."/>
            <person name="LaButti K."/>
            <person name="Lagendijk E.L."/>
            <person name="Lapidus A."/>
            <person name="Levasseur A."/>
            <person name="Lindquist E."/>
            <person name="Lipzen A."/>
            <person name="Logrieco A.F."/>
            <person name="MacCabe A."/>
            <person name="Maekelae M.R."/>
            <person name="Malavazi I."/>
            <person name="Melin P."/>
            <person name="Meyer V."/>
            <person name="Mielnichuk N."/>
            <person name="Miskei M."/>
            <person name="Molnar A.P."/>
            <person name="Mule G."/>
            <person name="Ngan C.Y."/>
            <person name="Orejas M."/>
            <person name="Orosz E."/>
            <person name="Ouedraogo J.P."/>
            <person name="Overkamp K.M."/>
            <person name="Park H.-S."/>
            <person name="Perrone G."/>
            <person name="Piumi F."/>
            <person name="Punt P.J."/>
            <person name="Ram A.F."/>
            <person name="Ramon A."/>
            <person name="Rauscher S."/>
            <person name="Record E."/>
            <person name="Riano-Pachon D.M."/>
            <person name="Robert V."/>
            <person name="Roehrig J."/>
            <person name="Ruller R."/>
            <person name="Salamov A."/>
            <person name="Salih N.S."/>
            <person name="Samson R.A."/>
            <person name="Sandor E."/>
            <person name="Sanguinetti M."/>
            <person name="Schuetze T."/>
            <person name="Sepcic K."/>
            <person name="Shelest E."/>
            <person name="Sherlock G."/>
            <person name="Sophianopoulou V."/>
            <person name="Squina F.M."/>
            <person name="Sun H."/>
            <person name="Susca A."/>
            <person name="Todd R.B."/>
            <person name="Tsang A."/>
            <person name="Unkles S.E."/>
            <person name="van de Wiele N."/>
            <person name="van Rossen-Uffink D."/>
            <person name="Oliveira J.V."/>
            <person name="Vesth T.C."/>
            <person name="Visser J."/>
            <person name="Yu J.-H."/>
            <person name="Zhou M."/>
            <person name="Andersen M.R."/>
            <person name="Archer D.B."/>
            <person name="Baker S.E."/>
            <person name="Benoit I."/>
            <person name="Brakhage A.A."/>
            <person name="Braus G.H."/>
            <person name="Fischer R."/>
            <person name="Frisvad J.C."/>
            <person name="Goldman G.H."/>
            <person name="Houbraken J."/>
            <person name="Oakley B."/>
            <person name="Pocsi I."/>
            <person name="Scazzocchio C."/>
            <person name="Seiboth B."/>
            <person name="vanKuyk P.A."/>
            <person name="Wortman J."/>
            <person name="Dyer P.S."/>
            <person name="Grigoriev I.V."/>
        </authorList>
    </citation>
    <scope>NUCLEOTIDE SEQUENCE [LARGE SCALE GENOMIC DNA]</scope>
    <source>
        <strain evidence="4">DTO 134E9</strain>
    </source>
</reference>
<dbReference type="EMBL" id="KV878214">
    <property type="protein sequence ID" value="OJJ32752.1"/>
    <property type="molecule type" value="Genomic_DNA"/>
</dbReference>
<dbReference type="STRING" id="1073089.A0A1L9RCW4"/>
<feature type="compositionally biased region" description="Low complexity" evidence="1">
    <location>
        <begin position="41"/>
        <end position="66"/>
    </location>
</feature>
<evidence type="ECO:0000313" key="4">
    <source>
        <dbReference type="Proteomes" id="UP000184383"/>
    </source>
</evidence>
<dbReference type="Pfam" id="PF11913">
    <property type="entry name" value="DUF3431"/>
    <property type="match status" value="1"/>
</dbReference>
<sequence>MKTPLRVGVAVLLIFTALWFKGHLDIIESQWQQYRNLVTSTQGKGSSETSSTGSQPSTSPASAAPESETEQLSSPEKTEQDGQALPGSQPISEKTKTKDQVVVVGRLKDQNTDWVIDDLPDWDHAIYIVDDPTAPLHVVKNKGREANVYLQYIIDHYDRLPSTIVFLHSHRDGFPQAWHTEFDEHSNPQTVNMLQTEFVQRNGYANLRCTSSPGCPDEVRPFRDPPDEGRWTEHAFPEAWNLFFNGTEVPEVIATPCCAQFAVSKKQVLQRPLSDYEMYHRWVMETELADDVSGRVMEYMWHIIFGQDPVYCPDTYQCYSDVYGLPDPFDFGW</sequence>
<feature type="region of interest" description="Disordered" evidence="1">
    <location>
        <begin position="41"/>
        <end position="98"/>
    </location>
</feature>
<dbReference type="GeneID" id="63744449"/>
<evidence type="ECO:0000313" key="3">
    <source>
        <dbReference type="EMBL" id="OJJ32752.1"/>
    </source>
</evidence>
<feature type="signal peptide" evidence="2">
    <location>
        <begin position="1"/>
        <end position="24"/>
    </location>
</feature>
<dbReference type="AlphaFoldDB" id="A0A1L9RCW4"/>
<keyword evidence="4" id="KW-1185">Reference proteome</keyword>
<gene>
    <name evidence="3" type="ORF">ASPWEDRAFT_115648</name>
</gene>
<dbReference type="Proteomes" id="UP000184383">
    <property type="component" value="Unassembled WGS sequence"/>
</dbReference>
<organism evidence="3 4">
    <name type="scientific">Aspergillus wentii DTO 134E9</name>
    <dbReference type="NCBI Taxonomy" id="1073089"/>
    <lineage>
        <taxon>Eukaryota</taxon>
        <taxon>Fungi</taxon>
        <taxon>Dikarya</taxon>
        <taxon>Ascomycota</taxon>
        <taxon>Pezizomycotina</taxon>
        <taxon>Eurotiomycetes</taxon>
        <taxon>Eurotiomycetidae</taxon>
        <taxon>Eurotiales</taxon>
        <taxon>Aspergillaceae</taxon>
        <taxon>Aspergillus</taxon>
        <taxon>Aspergillus subgen. Cremei</taxon>
    </lineage>
</organism>
<dbReference type="InterPro" id="IPR021838">
    <property type="entry name" value="DUF3431"/>
</dbReference>
<dbReference type="PANTHER" id="PTHR37490:SF2">
    <property type="match status" value="1"/>
</dbReference>
<feature type="chain" id="PRO_5012386083" description="DUF3431 domain-containing protein" evidence="2">
    <location>
        <begin position="25"/>
        <end position="333"/>
    </location>
</feature>
<dbReference type="PANTHER" id="PTHR37490">
    <property type="entry name" value="EXPRESSED PROTEIN"/>
    <property type="match status" value="1"/>
</dbReference>
<evidence type="ECO:0000256" key="1">
    <source>
        <dbReference type="SAM" id="MobiDB-lite"/>
    </source>
</evidence>